<dbReference type="Proteomes" id="UP000823046">
    <property type="component" value="Unassembled WGS sequence"/>
</dbReference>
<evidence type="ECO:0000313" key="2">
    <source>
        <dbReference type="Proteomes" id="UP000823046"/>
    </source>
</evidence>
<reference evidence="1 2" key="1">
    <citation type="journal article" date="2020" name="bioRxiv">
        <title>Metabolic contributions of an alphaproteobacterial endosymbiont in the apicomplexan Cardiosporidium cionae.</title>
        <authorList>
            <person name="Hunter E.S."/>
            <person name="Paight C.J."/>
            <person name="Lane C.E."/>
        </authorList>
    </citation>
    <scope>NUCLEOTIDE SEQUENCE [LARGE SCALE GENOMIC DNA]</scope>
    <source>
        <strain evidence="1">ESH_2018</strain>
    </source>
</reference>
<dbReference type="EMBL" id="JADAQX010000195">
    <property type="protein sequence ID" value="KAF8821320.1"/>
    <property type="molecule type" value="Genomic_DNA"/>
</dbReference>
<comment type="caution">
    <text evidence="1">The sequence shown here is derived from an EMBL/GenBank/DDBJ whole genome shotgun (WGS) entry which is preliminary data.</text>
</comment>
<gene>
    <name evidence="1" type="ORF">IE077_004357</name>
</gene>
<evidence type="ECO:0008006" key="3">
    <source>
        <dbReference type="Google" id="ProtNLM"/>
    </source>
</evidence>
<evidence type="ECO:0000313" key="1">
    <source>
        <dbReference type="EMBL" id="KAF8821320.1"/>
    </source>
</evidence>
<organism evidence="1 2">
    <name type="scientific">Cardiosporidium cionae</name>
    <dbReference type="NCBI Taxonomy" id="476202"/>
    <lineage>
        <taxon>Eukaryota</taxon>
        <taxon>Sar</taxon>
        <taxon>Alveolata</taxon>
        <taxon>Apicomplexa</taxon>
        <taxon>Aconoidasida</taxon>
        <taxon>Nephromycida</taxon>
        <taxon>Cardiosporidium</taxon>
    </lineage>
</organism>
<protein>
    <recommendedName>
        <fullName evidence="3">Ubiquitin-like domain-containing protein</fullName>
    </recommendedName>
</protein>
<keyword evidence="2" id="KW-1185">Reference proteome</keyword>
<accession>A0ABQ7JCF3</accession>
<name>A0ABQ7JCF3_9APIC</name>
<sequence length="263" mass="29650">MNALRSQFPSINRITCGALIENNFRCQKMISTSCTRSLPSFSFFPSKFFCSSVFSKALPRSYSSYGFCRSSATRHFNSSLGKTASSSYSSIGGSLLSFVRYRIGRLYYSFFYAQYNSKYLLVILVPAFFFAVRFRTDTTLGYRIYVPGKPDENLGSSSRYEHFLDDLAESKPAFSKKDSKADSFVGTDSISALRNWKNGTKVFMDDGATVSDLKQKFIKTGNKALPDGILAACHGRILEDSDLLAFAVRAYCKRDPKIFIWRE</sequence>
<proteinExistence type="predicted"/>